<dbReference type="InterPro" id="IPR027417">
    <property type="entry name" value="P-loop_NTPase"/>
</dbReference>
<evidence type="ECO:0000256" key="2">
    <source>
        <dbReference type="ARBA" id="ARBA00022741"/>
    </source>
</evidence>
<proteinExistence type="inferred from homology"/>
<dbReference type="OrthoDB" id="9764669at2"/>
<sequence length="221" mass="24331">MLRFENINKAYRTGGLSVTALAGVSAEIKAGETVALCGPSGSGKSTLLNICGLLDNQYQGTIWLNGQAIPKHKNQLTQIRRAKLGFIFQQYNLIPVMSVYENLEFPLLMLDLSKKQRREQVTEILDKVGLKEHISKLPGQLSGGQQQRVAIARALVKRPEMVIADEPTANLDTATANMIMDLMRDLGNDLGSTFLVATHDQRMTERCHRVLNLADGMLGAL</sequence>
<dbReference type="GO" id="GO:0022857">
    <property type="term" value="F:transmembrane transporter activity"/>
    <property type="evidence" value="ECO:0007669"/>
    <property type="project" value="TreeGrafter"/>
</dbReference>
<evidence type="ECO:0000256" key="3">
    <source>
        <dbReference type="ARBA" id="ARBA00022840"/>
    </source>
</evidence>
<dbReference type="GO" id="GO:1902495">
    <property type="term" value="C:transmembrane transporter complex"/>
    <property type="evidence" value="ECO:0007669"/>
    <property type="project" value="UniProtKB-ARBA"/>
</dbReference>
<keyword evidence="3 6" id="KW-0067">ATP-binding</keyword>
<dbReference type="InterPro" id="IPR003439">
    <property type="entry name" value="ABC_transporter-like_ATP-bd"/>
</dbReference>
<comment type="caution">
    <text evidence="6">The sequence shown here is derived from an EMBL/GenBank/DDBJ whole genome shotgun (WGS) entry which is preliminary data.</text>
</comment>
<dbReference type="GO" id="GO:0005524">
    <property type="term" value="F:ATP binding"/>
    <property type="evidence" value="ECO:0007669"/>
    <property type="project" value="UniProtKB-KW"/>
</dbReference>
<dbReference type="CDD" id="cd03255">
    <property type="entry name" value="ABC_MJ0796_LolCDE_FtsE"/>
    <property type="match status" value="1"/>
</dbReference>
<dbReference type="PROSITE" id="PS00211">
    <property type="entry name" value="ABC_TRANSPORTER_1"/>
    <property type="match status" value="1"/>
</dbReference>
<organism evidence="6 7">
    <name type="scientific">Aliidiomarina minuta</name>
    <dbReference type="NCBI Taxonomy" id="880057"/>
    <lineage>
        <taxon>Bacteria</taxon>
        <taxon>Pseudomonadati</taxon>
        <taxon>Pseudomonadota</taxon>
        <taxon>Gammaproteobacteria</taxon>
        <taxon>Alteromonadales</taxon>
        <taxon>Idiomarinaceae</taxon>
        <taxon>Aliidiomarina</taxon>
    </lineage>
</organism>
<dbReference type="Proteomes" id="UP000288293">
    <property type="component" value="Unassembled WGS sequence"/>
</dbReference>
<keyword evidence="6" id="KW-0449">Lipoprotein</keyword>
<comment type="similarity">
    <text evidence="4">Belongs to the ABC transporter superfamily. Macrolide exporter (TC 3.A.1.122) family.</text>
</comment>
<evidence type="ECO:0000256" key="4">
    <source>
        <dbReference type="ARBA" id="ARBA00038388"/>
    </source>
</evidence>
<evidence type="ECO:0000256" key="1">
    <source>
        <dbReference type="ARBA" id="ARBA00022448"/>
    </source>
</evidence>
<evidence type="ECO:0000259" key="5">
    <source>
        <dbReference type="PROSITE" id="PS50893"/>
    </source>
</evidence>
<gene>
    <name evidence="6" type="ORF">CWE09_09355</name>
</gene>
<keyword evidence="1" id="KW-0813">Transport</keyword>
<dbReference type="InterPro" id="IPR003593">
    <property type="entry name" value="AAA+_ATPase"/>
</dbReference>
<feature type="domain" description="ABC transporter" evidence="5">
    <location>
        <begin position="2"/>
        <end position="221"/>
    </location>
</feature>
<dbReference type="AlphaFoldDB" id="A0A432WA69"/>
<dbReference type="InterPro" id="IPR017871">
    <property type="entry name" value="ABC_transporter-like_CS"/>
</dbReference>
<keyword evidence="2" id="KW-0547">Nucleotide-binding</keyword>
<evidence type="ECO:0000313" key="7">
    <source>
        <dbReference type="Proteomes" id="UP000288293"/>
    </source>
</evidence>
<evidence type="ECO:0000313" key="6">
    <source>
        <dbReference type="EMBL" id="RUO26876.1"/>
    </source>
</evidence>
<dbReference type="PROSITE" id="PS50893">
    <property type="entry name" value="ABC_TRANSPORTER_2"/>
    <property type="match status" value="1"/>
</dbReference>
<dbReference type="Gene3D" id="3.40.50.300">
    <property type="entry name" value="P-loop containing nucleotide triphosphate hydrolases"/>
    <property type="match status" value="1"/>
</dbReference>
<reference evidence="6 7" key="1">
    <citation type="journal article" date="2011" name="Front. Microbiol.">
        <title>Genomic signatures of strain selection and enhancement in Bacillus atrophaeus var. globigii, a historical biowarfare simulant.</title>
        <authorList>
            <person name="Gibbons H.S."/>
            <person name="Broomall S.M."/>
            <person name="McNew L.A."/>
            <person name="Daligault H."/>
            <person name="Chapman C."/>
            <person name="Bruce D."/>
            <person name="Karavis M."/>
            <person name="Krepps M."/>
            <person name="McGregor P.A."/>
            <person name="Hong C."/>
            <person name="Park K.H."/>
            <person name="Akmal A."/>
            <person name="Feldman A."/>
            <person name="Lin J.S."/>
            <person name="Chang W.E."/>
            <person name="Higgs B.W."/>
            <person name="Demirev P."/>
            <person name="Lindquist J."/>
            <person name="Liem A."/>
            <person name="Fochler E."/>
            <person name="Read T.D."/>
            <person name="Tapia R."/>
            <person name="Johnson S."/>
            <person name="Bishop-Lilly K.A."/>
            <person name="Detter C."/>
            <person name="Han C."/>
            <person name="Sozhamannan S."/>
            <person name="Rosenzweig C.N."/>
            <person name="Skowronski E.W."/>
        </authorList>
    </citation>
    <scope>NUCLEOTIDE SEQUENCE [LARGE SCALE GENOMIC DNA]</scope>
    <source>
        <strain evidence="6 7">MLST1</strain>
    </source>
</reference>
<protein>
    <submittedName>
        <fullName evidence="6">Lipoprotein-releasing system ATP-binding protein LolD</fullName>
    </submittedName>
</protein>
<dbReference type="GO" id="GO:0044874">
    <property type="term" value="P:lipoprotein localization to outer membrane"/>
    <property type="evidence" value="ECO:0007669"/>
    <property type="project" value="TreeGrafter"/>
</dbReference>
<accession>A0A432WA69</accession>
<dbReference type="EMBL" id="PIPL01000001">
    <property type="protein sequence ID" value="RUO26876.1"/>
    <property type="molecule type" value="Genomic_DNA"/>
</dbReference>
<dbReference type="GO" id="GO:0016887">
    <property type="term" value="F:ATP hydrolysis activity"/>
    <property type="evidence" value="ECO:0007669"/>
    <property type="project" value="InterPro"/>
</dbReference>
<dbReference type="GO" id="GO:0005886">
    <property type="term" value="C:plasma membrane"/>
    <property type="evidence" value="ECO:0007669"/>
    <property type="project" value="TreeGrafter"/>
</dbReference>
<dbReference type="Pfam" id="PF00005">
    <property type="entry name" value="ABC_tran"/>
    <property type="match status" value="1"/>
</dbReference>
<dbReference type="SMART" id="SM00382">
    <property type="entry name" value="AAA"/>
    <property type="match status" value="1"/>
</dbReference>
<dbReference type="PANTHER" id="PTHR24220">
    <property type="entry name" value="IMPORT ATP-BINDING PROTEIN"/>
    <property type="match status" value="1"/>
</dbReference>
<dbReference type="InterPro" id="IPR017911">
    <property type="entry name" value="MacB-like_ATP-bd"/>
</dbReference>
<dbReference type="InterPro" id="IPR015854">
    <property type="entry name" value="ABC_transpr_LolD-like"/>
</dbReference>
<keyword evidence="7" id="KW-1185">Reference proteome</keyword>
<dbReference type="SUPFAM" id="SSF52540">
    <property type="entry name" value="P-loop containing nucleoside triphosphate hydrolases"/>
    <property type="match status" value="1"/>
</dbReference>
<name>A0A432WA69_9GAMM</name>
<dbReference type="GO" id="GO:0089705">
    <property type="term" value="P:protein localization to outer membrane"/>
    <property type="evidence" value="ECO:0007669"/>
    <property type="project" value="TreeGrafter"/>
</dbReference>
<dbReference type="PANTHER" id="PTHR24220:SF689">
    <property type="entry name" value="LIPOPROTEIN-RELEASING SYSTEM ATP-BINDING PROTEIN LOLD"/>
    <property type="match status" value="1"/>
</dbReference>
<dbReference type="FunFam" id="3.40.50.300:FF:000032">
    <property type="entry name" value="Export ABC transporter ATP-binding protein"/>
    <property type="match status" value="1"/>
</dbReference>
<dbReference type="RefSeq" id="WP_126803690.1">
    <property type="nucleotide sequence ID" value="NZ_PIPL01000001.1"/>
</dbReference>